<comment type="caution">
    <text evidence="1">The sequence shown here is derived from an EMBL/GenBank/DDBJ whole genome shotgun (WGS) entry which is preliminary data.</text>
</comment>
<gene>
    <name evidence="1" type="ORF">DPMN_194754</name>
</gene>
<reference evidence="1" key="2">
    <citation type="submission" date="2020-11" db="EMBL/GenBank/DDBJ databases">
        <authorList>
            <person name="McCartney M.A."/>
            <person name="Auch B."/>
            <person name="Kono T."/>
            <person name="Mallez S."/>
            <person name="Becker A."/>
            <person name="Gohl D.M."/>
            <person name="Silverstein K.A.T."/>
            <person name="Koren S."/>
            <person name="Bechman K.B."/>
            <person name="Herman A."/>
            <person name="Abrahante J.E."/>
            <person name="Garbe J."/>
        </authorList>
    </citation>
    <scope>NUCLEOTIDE SEQUENCE</scope>
    <source>
        <strain evidence="1">Duluth1</strain>
        <tissue evidence="1">Whole animal</tissue>
    </source>
</reference>
<evidence type="ECO:0000313" key="1">
    <source>
        <dbReference type="EMBL" id="KAH3692304.1"/>
    </source>
</evidence>
<dbReference type="EMBL" id="JAIWYP010000023">
    <property type="protein sequence ID" value="KAH3692304.1"/>
    <property type="molecule type" value="Genomic_DNA"/>
</dbReference>
<reference evidence="1" key="1">
    <citation type="journal article" date="2019" name="bioRxiv">
        <title>The Genome of the Zebra Mussel, Dreissena polymorpha: A Resource for Invasive Species Research.</title>
        <authorList>
            <person name="McCartney M.A."/>
            <person name="Auch B."/>
            <person name="Kono T."/>
            <person name="Mallez S."/>
            <person name="Zhang Y."/>
            <person name="Obille A."/>
            <person name="Becker A."/>
            <person name="Abrahante J.E."/>
            <person name="Garbe J."/>
            <person name="Badalamenti J.P."/>
            <person name="Herman A."/>
            <person name="Mangelson H."/>
            <person name="Liachko I."/>
            <person name="Sullivan S."/>
            <person name="Sone E.D."/>
            <person name="Koren S."/>
            <person name="Silverstein K.A.T."/>
            <person name="Beckman K.B."/>
            <person name="Gohl D.M."/>
        </authorList>
    </citation>
    <scope>NUCLEOTIDE SEQUENCE</scope>
    <source>
        <strain evidence="1">Duluth1</strain>
        <tissue evidence="1">Whole animal</tissue>
    </source>
</reference>
<accession>A0A9D3Y5L4</accession>
<evidence type="ECO:0000313" key="2">
    <source>
        <dbReference type="Proteomes" id="UP000828390"/>
    </source>
</evidence>
<protein>
    <submittedName>
        <fullName evidence="1">Uncharacterized protein</fullName>
    </submittedName>
</protein>
<proteinExistence type="predicted"/>
<dbReference type="AlphaFoldDB" id="A0A9D3Y5L4"/>
<dbReference type="Proteomes" id="UP000828390">
    <property type="component" value="Unassembled WGS sequence"/>
</dbReference>
<name>A0A9D3Y5L4_DREPO</name>
<sequence>MTLTELDVSIANLKTDFKKDVDNCNKLYEELKSFRDAIHEIGENNNELVFVANQKWLEMKKQSESYIQELSGKPGISLSLQANTNIEKYLSELHGLGIIIHTDLVTSYRALSVICKTEFSVHSNEDTYLCSISGVCFLLDSQIVLTDYSNASLKLLNQKYEVISRTPLVTHAHDICHICSSEVAITLNKQATHEVQLFTVDKGRLIKGRTHRLEHQCIGISHRLGELYITSGSALYKYSLRGELIKKL</sequence>
<keyword evidence="2" id="KW-1185">Reference proteome</keyword>
<organism evidence="1 2">
    <name type="scientific">Dreissena polymorpha</name>
    <name type="common">Zebra mussel</name>
    <name type="synonym">Mytilus polymorpha</name>
    <dbReference type="NCBI Taxonomy" id="45954"/>
    <lineage>
        <taxon>Eukaryota</taxon>
        <taxon>Metazoa</taxon>
        <taxon>Spiralia</taxon>
        <taxon>Lophotrochozoa</taxon>
        <taxon>Mollusca</taxon>
        <taxon>Bivalvia</taxon>
        <taxon>Autobranchia</taxon>
        <taxon>Heteroconchia</taxon>
        <taxon>Euheterodonta</taxon>
        <taxon>Imparidentia</taxon>
        <taxon>Neoheterodontei</taxon>
        <taxon>Myida</taxon>
        <taxon>Dreissenoidea</taxon>
        <taxon>Dreissenidae</taxon>
        <taxon>Dreissena</taxon>
    </lineage>
</organism>